<dbReference type="PROSITE" id="PS00216">
    <property type="entry name" value="SUGAR_TRANSPORT_1"/>
    <property type="match status" value="1"/>
</dbReference>
<feature type="transmembrane region" description="Helical" evidence="5">
    <location>
        <begin position="369"/>
        <end position="391"/>
    </location>
</feature>
<feature type="transmembrane region" description="Helical" evidence="5">
    <location>
        <begin position="65"/>
        <end position="87"/>
    </location>
</feature>
<dbReference type="Proteomes" id="UP000053260">
    <property type="component" value="Unassembled WGS sequence"/>
</dbReference>
<dbReference type="InterPro" id="IPR020846">
    <property type="entry name" value="MFS_dom"/>
</dbReference>
<keyword evidence="3 5" id="KW-1133">Transmembrane helix</keyword>
<dbReference type="InterPro" id="IPR005829">
    <property type="entry name" value="Sugar_transporter_CS"/>
</dbReference>
<feature type="transmembrane region" description="Helical" evidence="5">
    <location>
        <begin position="99"/>
        <end position="120"/>
    </location>
</feature>
<evidence type="ECO:0000313" key="7">
    <source>
        <dbReference type="EMBL" id="KUO22287.1"/>
    </source>
</evidence>
<comment type="caution">
    <text evidence="7">The sequence shown here is derived from an EMBL/GenBank/DDBJ whole genome shotgun (WGS) entry which is preliminary data.</text>
</comment>
<accession>A0A101V4C9</accession>
<dbReference type="EMBL" id="LMXB01000018">
    <property type="protein sequence ID" value="KUO22287.1"/>
    <property type="molecule type" value="Genomic_DNA"/>
</dbReference>
<evidence type="ECO:0000256" key="3">
    <source>
        <dbReference type="ARBA" id="ARBA00022989"/>
    </source>
</evidence>
<dbReference type="PROSITE" id="PS50850">
    <property type="entry name" value="MFS"/>
    <property type="match status" value="1"/>
</dbReference>
<comment type="subcellular location">
    <subcellularLocation>
        <location evidence="1">Cell membrane</location>
        <topology evidence="1">Multi-pass membrane protein</topology>
    </subcellularLocation>
</comment>
<reference evidence="7 8" key="1">
    <citation type="submission" date="2015-10" db="EMBL/GenBank/DDBJ databases">
        <title>Draft genome sequence of Streptomyces sp. RV15, isolated from a marine sponge.</title>
        <authorList>
            <person name="Ruckert C."/>
            <person name="Abdelmohsen U.R."/>
            <person name="Winkler A."/>
            <person name="Hentschel U."/>
            <person name="Kalinowski J."/>
            <person name="Kampfer P."/>
            <person name="Glaeser S."/>
        </authorList>
    </citation>
    <scope>NUCLEOTIDE SEQUENCE [LARGE SCALE GENOMIC DNA]</scope>
    <source>
        <strain evidence="7 8">RV15</strain>
    </source>
</reference>
<evidence type="ECO:0000256" key="2">
    <source>
        <dbReference type="ARBA" id="ARBA00022692"/>
    </source>
</evidence>
<organism evidence="7 8">
    <name type="scientific">Streptomyces dysideae</name>
    <dbReference type="NCBI Taxonomy" id="909626"/>
    <lineage>
        <taxon>Bacteria</taxon>
        <taxon>Bacillati</taxon>
        <taxon>Actinomycetota</taxon>
        <taxon>Actinomycetes</taxon>
        <taxon>Kitasatosporales</taxon>
        <taxon>Streptomycetaceae</taxon>
        <taxon>Streptomyces</taxon>
    </lineage>
</organism>
<dbReference type="PANTHER" id="PTHR23528:SF1">
    <property type="entry name" value="MAJOR FACILITATOR SUPERFAMILY (MFS) PROFILE DOMAIN-CONTAINING PROTEIN"/>
    <property type="match status" value="1"/>
</dbReference>
<dbReference type="PANTHER" id="PTHR23528">
    <property type="match status" value="1"/>
</dbReference>
<evidence type="ECO:0000256" key="5">
    <source>
        <dbReference type="SAM" id="Phobius"/>
    </source>
</evidence>
<evidence type="ECO:0000259" key="6">
    <source>
        <dbReference type="PROSITE" id="PS50850"/>
    </source>
</evidence>
<proteinExistence type="predicted"/>
<protein>
    <submittedName>
        <fullName evidence="7">MFS transporter</fullName>
    </submittedName>
</protein>
<dbReference type="RefSeq" id="WP_067016670.1">
    <property type="nucleotide sequence ID" value="NZ_KQ949076.1"/>
</dbReference>
<dbReference type="STRING" id="909626.AQJ91_04745"/>
<feature type="transmembrane region" description="Helical" evidence="5">
    <location>
        <begin position="242"/>
        <end position="263"/>
    </location>
</feature>
<keyword evidence="2 5" id="KW-0812">Transmembrane</keyword>
<feature type="transmembrane region" description="Helical" evidence="5">
    <location>
        <begin position="397"/>
        <end position="416"/>
    </location>
</feature>
<feature type="transmembrane region" description="Helical" evidence="5">
    <location>
        <begin position="159"/>
        <end position="180"/>
    </location>
</feature>
<dbReference type="InterPro" id="IPR036259">
    <property type="entry name" value="MFS_trans_sf"/>
</dbReference>
<dbReference type="OrthoDB" id="7584869at2"/>
<dbReference type="GO" id="GO:0005886">
    <property type="term" value="C:plasma membrane"/>
    <property type="evidence" value="ECO:0007669"/>
    <property type="project" value="UniProtKB-SubCell"/>
</dbReference>
<feature type="transmembrane region" description="Helical" evidence="5">
    <location>
        <begin position="307"/>
        <end position="325"/>
    </location>
</feature>
<evidence type="ECO:0000256" key="1">
    <source>
        <dbReference type="ARBA" id="ARBA00004651"/>
    </source>
</evidence>
<feature type="transmembrane region" description="Helical" evidence="5">
    <location>
        <begin position="275"/>
        <end position="295"/>
    </location>
</feature>
<evidence type="ECO:0000313" key="8">
    <source>
        <dbReference type="Proteomes" id="UP000053260"/>
    </source>
</evidence>
<dbReference type="Pfam" id="PF07690">
    <property type="entry name" value="MFS_1"/>
    <property type="match status" value="2"/>
</dbReference>
<feature type="transmembrane region" description="Helical" evidence="5">
    <location>
        <begin position="186"/>
        <end position="204"/>
    </location>
</feature>
<dbReference type="InterPro" id="IPR011701">
    <property type="entry name" value="MFS"/>
</dbReference>
<dbReference type="SUPFAM" id="SSF103473">
    <property type="entry name" value="MFS general substrate transporter"/>
    <property type="match status" value="1"/>
</dbReference>
<keyword evidence="4 5" id="KW-0472">Membrane</keyword>
<dbReference type="CDD" id="cd06174">
    <property type="entry name" value="MFS"/>
    <property type="match status" value="1"/>
</dbReference>
<dbReference type="AlphaFoldDB" id="A0A101V4C9"/>
<gene>
    <name evidence="7" type="ORF">AQJ91_04745</name>
</gene>
<feature type="transmembrane region" description="Helical" evidence="5">
    <location>
        <begin position="126"/>
        <end position="147"/>
    </location>
</feature>
<feature type="transmembrane region" description="Helical" evidence="5">
    <location>
        <begin position="331"/>
        <end position="357"/>
    </location>
</feature>
<sequence length="420" mass="43617">MTDDDNVTVVSALAEPVERVGRGWTASLSLANGAIWVGWYGPLQILLASQAENFAPGTGMSKETLLAWVTGVGAVVSLVANPVFGALSDRTTARRGRRTPWIVAGAAGGALSLLLLGGAGGLWTMVLGWCLVQLTLNAAFAAVTAAVPDQVPRLQRGSVGGWLGAAQILGVVGGTGLATVAGGVGAGYAACAVFTVVGVLPYALRHTDLRLAPADRPAWSWRGFAAGFWLSPRRYPDLGWAWLTRFLINLSNALVLLYLLYYLRDRLHYADPDEGVLILTAVNGVTLLATVVVAGVWSDRVGRRKPFVIWSGVLMAGATGALAVWQTWPGAVVAAAVLGVGFGVFTSVDFALMTDVLPKALDRGKDLGVINVANALPQVAAPALAAPVVTYLGGYRVLYVVAAVIGLVGAGLVGRIRGVD</sequence>
<feature type="domain" description="Major facilitator superfamily (MFS) profile" evidence="6">
    <location>
        <begin position="237"/>
        <end position="420"/>
    </location>
</feature>
<name>A0A101V4C9_9ACTN</name>
<dbReference type="Gene3D" id="1.20.1250.20">
    <property type="entry name" value="MFS general substrate transporter like domains"/>
    <property type="match status" value="2"/>
</dbReference>
<dbReference type="GO" id="GO:0022857">
    <property type="term" value="F:transmembrane transporter activity"/>
    <property type="evidence" value="ECO:0007669"/>
    <property type="project" value="InterPro"/>
</dbReference>
<evidence type="ECO:0000256" key="4">
    <source>
        <dbReference type="ARBA" id="ARBA00023136"/>
    </source>
</evidence>
<keyword evidence="8" id="KW-1185">Reference proteome</keyword>